<protein>
    <submittedName>
        <fullName evidence="2">Uncharacterized protein</fullName>
    </submittedName>
</protein>
<dbReference type="GeneID" id="71983641"/>
<dbReference type="OrthoDB" id="5365129at2759"/>
<reference evidence="2" key="1">
    <citation type="submission" date="2021-12" db="EMBL/GenBank/DDBJ databases">
        <authorList>
            <person name="Zaccaron A."/>
            <person name="Stergiopoulos I."/>
        </authorList>
    </citation>
    <scope>NUCLEOTIDE SEQUENCE</scope>
    <source>
        <strain evidence="2">Race5_Kim</strain>
    </source>
</reference>
<dbReference type="EMBL" id="CP090164">
    <property type="protein sequence ID" value="UJO13435.1"/>
    <property type="molecule type" value="Genomic_DNA"/>
</dbReference>
<gene>
    <name evidence="2" type="ORF">CLAFUR5_03763</name>
</gene>
<dbReference type="Proteomes" id="UP000756132">
    <property type="component" value="Chromosome 2"/>
</dbReference>
<reference evidence="2" key="2">
    <citation type="journal article" date="2022" name="Microb. Genom.">
        <title>A chromosome-scale genome assembly of the tomato pathogen Cladosporium fulvum reveals a compartmentalized genome architecture and the presence of a dispensable chromosome.</title>
        <authorList>
            <person name="Zaccaron A.Z."/>
            <person name="Chen L.H."/>
            <person name="Samaras A."/>
            <person name="Stergiopoulos I."/>
        </authorList>
    </citation>
    <scope>NUCLEOTIDE SEQUENCE</scope>
    <source>
        <strain evidence="2">Race5_Kim</strain>
    </source>
</reference>
<evidence type="ECO:0000313" key="3">
    <source>
        <dbReference type="Proteomes" id="UP000756132"/>
    </source>
</evidence>
<name>A0A9Q8L9T9_PASFU</name>
<evidence type="ECO:0000256" key="1">
    <source>
        <dbReference type="SAM" id="SignalP"/>
    </source>
</evidence>
<dbReference type="RefSeq" id="XP_047757801.1">
    <property type="nucleotide sequence ID" value="XM_047902911.1"/>
</dbReference>
<accession>A0A9Q8L9T9</accession>
<feature type="chain" id="PRO_5040204522" evidence="1">
    <location>
        <begin position="21"/>
        <end position="316"/>
    </location>
</feature>
<keyword evidence="3" id="KW-1185">Reference proteome</keyword>
<dbReference type="AlphaFoldDB" id="A0A9Q8L9T9"/>
<keyword evidence="1" id="KW-0732">Signal</keyword>
<proteinExistence type="predicted"/>
<organism evidence="2 3">
    <name type="scientific">Passalora fulva</name>
    <name type="common">Tomato leaf mold</name>
    <name type="synonym">Cladosporium fulvum</name>
    <dbReference type="NCBI Taxonomy" id="5499"/>
    <lineage>
        <taxon>Eukaryota</taxon>
        <taxon>Fungi</taxon>
        <taxon>Dikarya</taxon>
        <taxon>Ascomycota</taxon>
        <taxon>Pezizomycotina</taxon>
        <taxon>Dothideomycetes</taxon>
        <taxon>Dothideomycetidae</taxon>
        <taxon>Mycosphaerellales</taxon>
        <taxon>Mycosphaerellaceae</taxon>
        <taxon>Fulvia</taxon>
    </lineage>
</organism>
<dbReference type="KEGG" id="ffu:CLAFUR5_03763"/>
<evidence type="ECO:0000313" key="2">
    <source>
        <dbReference type="EMBL" id="UJO13435.1"/>
    </source>
</evidence>
<feature type="signal peptide" evidence="1">
    <location>
        <begin position="1"/>
        <end position="20"/>
    </location>
</feature>
<sequence length="316" mass="34277">MLPAQIYLLALASIAKCSMAQGVPTFGSIAESVCKYAGPLGDVLGVIDFIADKIPDASDVGGTVVQIGTSGERHDGEDFVVWTFDSMNKVLGSSSVDPGMIKAAGYRDIQVHQHMGDQAQGQYVDIIAGDDEICISYILATYPSGPSGPRAWLGDVGAMCGQAWEHSSTTYSAAANETHYGKCVWMDTDHGDDIDYQPQAITNRQMKINMNAYGGDALKEENRNLEYICGATIFTWDIAIPIDVPTPKGPVPLSSLDSRDAGLRKRYDYDYKQPGTPRQRSQNSAERLVVKFTTAAVGGYALQFSYVQGLGFRFDR</sequence>